<gene>
    <name evidence="2" type="ORF">LPLAT_LOCUS2389</name>
</gene>
<dbReference type="AlphaFoldDB" id="A0AAV2NAF8"/>
<feature type="compositionally biased region" description="Basic and acidic residues" evidence="1">
    <location>
        <begin position="34"/>
        <end position="45"/>
    </location>
</feature>
<dbReference type="Proteomes" id="UP001497644">
    <property type="component" value="Chromosome 11"/>
</dbReference>
<dbReference type="EMBL" id="OZ034834">
    <property type="protein sequence ID" value="CAL1676150.1"/>
    <property type="molecule type" value="Genomic_DNA"/>
</dbReference>
<feature type="region of interest" description="Disordered" evidence="1">
    <location>
        <begin position="1"/>
        <end position="45"/>
    </location>
</feature>
<proteinExistence type="predicted"/>
<sequence length="74" mass="8690">MRSSGRHSNEMTKSKERKDTGKKKKVRLWKGKKKKDEDEKRRDADGWRATIESLVSRLRKLPEELPEALQLGRA</sequence>
<feature type="compositionally biased region" description="Basic and acidic residues" evidence="1">
    <location>
        <begin position="7"/>
        <end position="19"/>
    </location>
</feature>
<evidence type="ECO:0000313" key="2">
    <source>
        <dbReference type="EMBL" id="CAL1676150.1"/>
    </source>
</evidence>
<evidence type="ECO:0000313" key="3">
    <source>
        <dbReference type="Proteomes" id="UP001497644"/>
    </source>
</evidence>
<accession>A0AAV2NAF8</accession>
<organism evidence="2 3">
    <name type="scientific">Lasius platythorax</name>
    <dbReference type="NCBI Taxonomy" id="488582"/>
    <lineage>
        <taxon>Eukaryota</taxon>
        <taxon>Metazoa</taxon>
        <taxon>Ecdysozoa</taxon>
        <taxon>Arthropoda</taxon>
        <taxon>Hexapoda</taxon>
        <taxon>Insecta</taxon>
        <taxon>Pterygota</taxon>
        <taxon>Neoptera</taxon>
        <taxon>Endopterygota</taxon>
        <taxon>Hymenoptera</taxon>
        <taxon>Apocrita</taxon>
        <taxon>Aculeata</taxon>
        <taxon>Formicoidea</taxon>
        <taxon>Formicidae</taxon>
        <taxon>Formicinae</taxon>
        <taxon>Lasius</taxon>
        <taxon>Lasius</taxon>
    </lineage>
</organism>
<keyword evidence="3" id="KW-1185">Reference proteome</keyword>
<name>A0AAV2NAF8_9HYME</name>
<evidence type="ECO:0000256" key="1">
    <source>
        <dbReference type="SAM" id="MobiDB-lite"/>
    </source>
</evidence>
<protein>
    <submittedName>
        <fullName evidence="2">Uncharacterized protein</fullName>
    </submittedName>
</protein>
<reference evidence="2" key="1">
    <citation type="submission" date="2024-04" db="EMBL/GenBank/DDBJ databases">
        <authorList>
            <consortium name="Molecular Ecology Group"/>
        </authorList>
    </citation>
    <scope>NUCLEOTIDE SEQUENCE</scope>
</reference>
<feature type="compositionally biased region" description="Basic residues" evidence="1">
    <location>
        <begin position="20"/>
        <end position="33"/>
    </location>
</feature>